<protein>
    <submittedName>
        <fullName evidence="2">Uncharacterized protein</fullName>
    </submittedName>
</protein>
<sequence>MGQCLGSAAPPPVTPRESQSNDGDGGKPYVEKGPTQYSTSEYNNTTKKKKKKSEINPTISSTTAKEAEVQEKAANDNVTKVPGTNTDPSPEVEATGMKTETEKQENQGMYVFVCVKLKAIANALCE</sequence>
<accession>X6LDP8</accession>
<feature type="region of interest" description="Disordered" evidence="1">
    <location>
        <begin position="1"/>
        <end position="105"/>
    </location>
</feature>
<reference evidence="2 3" key="1">
    <citation type="journal article" date="2013" name="Curr. Biol.">
        <title>The Genome of the Foraminiferan Reticulomyxa filosa.</title>
        <authorList>
            <person name="Glockner G."/>
            <person name="Hulsmann N."/>
            <person name="Schleicher M."/>
            <person name="Noegel A.A."/>
            <person name="Eichinger L."/>
            <person name="Gallinger C."/>
            <person name="Pawlowski J."/>
            <person name="Sierra R."/>
            <person name="Euteneuer U."/>
            <person name="Pillet L."/>
            <person name="Moustafa A."/>
            <person name="Platzer M."/>
            <person name="Groth M."/>
            <person name="Szafranski K."/>
            <person name="Schliwa M."/>
        </authorList>
    </citation>
    <scope>NUCLEOTIDE SEQUENCE [LARGE SCALE GENOMIC DNA]</scope>
</reference>
<name>X6LDP8_RETFI</name>
<proteinExistence type="predicted"/>
<organism evidence="2 3">
    <name type="scientific">Reticulomyxa filosa</name>
    <dbReference type="NCBI Taxonomy" id="46433"/>
    <lineage>
        <taxon>Eukaryota</taxon>
        <taxon>Sar</taxon>
        <taxon>Rhizaria</taxon>
        <taxon>Retaria</taxon>
        <taxon>Foraminifera</taxon>
        <taxon>Monothalamids</taxon>
        <taxon>Reticulomyxidae</taxon>
        <taxon>Reticulomyxa</taxon>
    </lineage>
</organism>
<feature type="compositionally biased region" description="Polar residues" evidence="1">
    <location>
        <begin position="35"/>
        <end position="45"/>
    </location>
</feature>
<feature type="compositionally biased region" description="Polar residues" evidence="1">
    <location>
        <begin position="55"/>
        <end position="64"/>
    </location>
</feature>
<dbReference type="EMBL" id="ASPP01043264">
    <property type="protein sequence ID" value="ETN99678.1"/>
    <property type="molecule type" value="Genomic_DNA"/>
</dbReference>
<feature type="compositionally biased region" description="Basic and acidic residues" evidence="1">
    <location>
        <begin position="65"/>
        <end position="74"/>
    </location>
</feature>
<evidence type="ECO:0000313" key="2">
    <source>
        <dbReference type="EMBL" id="ETN99678.1"/>
    </source>
</evidence>
<feature type="compositionally biased region" description="Polar residues" evidence="1">
    <location>
        <begin position="76"/>
        <end position="88"/>
    </location>
</feature>
<evidence type="ECO:0000256" key="1">
    <source>
        <dbReference type="SAM" id="MobiDB-lite"/>
    </source>
</evidence>
<evidence type="ECO:0000313" key="3">
    <source>
        <dbReference type="Proteomes" id="UP000023152"/>
    </source>
</evidence>
<gene>
    <name evidence="2" type="ORF">RFI_37793</name>
</gene>
<dbReference type="Proteomes" id="UP000023152">
    <property type="component" value="Unassembled WGS sequence"/>
</dbReference>
<comment type="caution">
    <text evidence="2">The sequence shown here is derived from an EMBL/GenBank/DDBJ whole genome shotgun (WGS) entry which is preliminary data.</text>
</comment>
<keyword evidence="3" id="KW-1185">Reference proteome</keyword>
<dbReference type="AlphaFoldDB" id="X6LDP8"/>